<gene>
    <name evidence="1" type="ORF">E2C01_085285</name>
</gene>
<dbReference type="AlphaFoldDB" id="A0A5B7JBI3"/>
<evidence type="ECO:0000313" key="1">
    <source>
        <dbReference type="EMBL" id="MPC90308.1"/>
    </source>
</evidence>
<sequence>MVEVDVEKRVLENATRCMGALLDPCATKIRALAKTEGVLQQATLKIVGTEQFFHMSIEVAMPRMSWARTLSSQQEVRERSVGRFDGIP</sequence>
<name>A0A5B7JBI3_PORTR</name>
<organism evidence="1 2">
    <name type="scientific">Portunus trituberculatus</name>
    <name type="common">Swimming crab</name>
    <name type="synonym">Neptunus trituberculatus</name>
    <dbReference type="NCBI Taxonomy" id="210409"/>
    <lineage>
        <taxon>Eukaryota</taxon>
        <taxon>Metazoa</taxon>
        <taxon>Ecdysozoa</taxon>
        <taxon>Arthropoda</taxon>
        <taxon>Crustacea</taxon>
        <taxon>Multicrustacea</taxon>
        <taxon>Malacostraca</taxon>
        <taxon>Eumalacostraca</taxon>
        <taxon>Eucarida</taxon>
        <taxon>Decapoda</taxon>
        <taxon>Pleocyemata</taxon>
        <taxon>Brachyura</taxon>
        <taxon>Eubrachyura</taxon>
        <taxon>Portunoidea</taxon>
        <taxon>Portunidae</taxon>
        <taxon>Portuninae</taxon>
        <taxon>Portunus</taxon>
    </lineage>
</organism>
<proteinExistence type="predicted"/>
<keyword evidence="2" id="KW-1185">Reference proteome</keyword>
<comment type="caution">
    <text evidence="1">The sequence shown here is derived from an EMBL/GenBank/DDBJ whole genome shotgun (WGS) entry which is preliminary data.</text>
</comment>
<dbReference type="EMBL" id="VSRR010083927">
    <property type="protein sequence ID" value="MPC90308.1"/>
    <property type="molecule type" value="Genomic_DNA"/>
</dbReference>
<accession>A0A5B7JBI3</accession>
<dbReference type="Proteomes" id="UP000324222">
    <property type="component" value="Unassembled WGS sequence"/>
</dbReference>
<reference evidence="1 2" key="1">
    <citation type="submission" date="2019-05" db="EMBL/GenBank/DDBJ databases">
        <title>Another draft genome of Portunus trituberculatus and its Hox gene families provides insights of decapod evolution.</title>
        <authorList>
            <person name="Jeong J.-H."/>
            <person name="Song I."/>
            <person name="Kim S."/>
            <person name="Choi T."/>
            <person name="Kim D."/>
            <person name="Ryu S."/>
            <person name="Kim W."/>
        </authorList>
    </citation>
    <scope>NUCLEOTIDE SEQUENCE [LARGE SCALE GENOMIC DNA]</scope>
    <source>
        <tissue evidence="1">Muscle</tissue>
    </source>
</reference>
<protein>
    <submittedName>
        <fullName evidence="1">Uncharacterized protein</fullName>
    </submittedName>
</protein>
<evidence type="ECO:0000313" key="2">
    <source>
        <dbReference type="Proteomes" id="UP000324222"/>
    </source>
</evidence>